<evidence type="ECO:0000313" key="2">
    <source>
        <dbReference type="WBParaSite" id="nRc.2.0.1.t27399-RA"/>
    </source>
</evidence>
<evidence type="ECO:0000313" key="1">
    <source>
        <dbReference type="Proteomes" id="UP000887565"/>
    </source>
</evidence>
<name>A0A915JMG3_ROMCU</name>
<protein>
    <submittedName>
        <fullName evidence="2">Uncharacterized protein</fullName>
    </submittedName>
</protein>
<dbReference type="AlphaFoldDB" id="A0A915JMG3"/>
<reference evidence="2" key="1">
    <citation type="submission" date="2022-11" db="UniProtKB">
        <authorList>
            <consortium name="WormBaseParasite"/>
        </authorList>
    </citation>
    <scope>IDENTIFICATION</scope>
</reference>
<dbReference type="WBParaSite" id="nRc.2.0.1.t27399-RA">
    <property type="protein sequence ID" value="nRc.2.0.1.t27399-RA"/>
    <property type="gene ID" value="nRc.2.0.1.g27399"/>
</dbReference>
<accession>A0A915JMG3</accession>
<organism evidence="1 2">
    <name type="scientific">Romanomermis culicivorax</name>
    <name type="common">Nematode worm</name>
    <dbReference type="NCBI Taxonomy" id="13658"/>
    <lineage>
        <taxon>Eukaryota</taxon>
        <taxon>Metazoa</taxon>
        <taxon>Ecdysozoa</taxon>
        <taxon>Nematoda</taxon>
        <taxon>Enoplea</taxon>
        <taxon>Dorylaimia</taxon>
        <taxon>Mermithida</taxon>
        <taxon>Mermithoidea</taxon>
        <taxon>Mermithidae</taxon>
        <taxon>Romanomermis</taxon>
    </lineage>
</organism>
<proteinExistence type="predicted"/>
<dbReference type="Proteomes" id="UP000887565">
    <property type="component" value="Unplaced"/>
</dbReference>
<keyword evidence="1" id="KW-1185">Reference proteome</keyword>
<sequence>MQRKIGYTPCTPRCATPGILRCATPGWASPAQRGVRNLFLMFKKRLNSASKCFFRRCSNSSFVNFFLPPDSNDAFNVVSSAQRPAAILAAEGEALRRLASGQNHTKSLPAATGVISSDAFCFLGESLLSATPAINFSLVCVTPLVDFRAFNSAVRWSKSNGGEINLGADGEEDEAAFSNLDFRLLASTSRCNLKKEAVKPIPRGKSDSNLVPPGKKTKLFIKKTT</sequence>